<dbReference type="SUPFAM" id="SSF56300">
    <property type="entry name" value="Metallo-dependent phosphatases"/>
    <property type="match status" value="1"/>
</dbReference>
<dbReference type="Pfam" id="PF16656">
    <property type="entry name" value="Pur_ac_phosph_N"/>
    <property type="match status" value="1"/>
</dbReference>
<name>A0A347WJ06_9LACT</name>
<dbReference type="Gene3D" id="2.60.40.380">
    <property type="entry name" value="Purple acid phosphatase-like, N-terminal"/>
    <property type="match status" value="1"/>
</dbReference>
<dbReference type="GO" id="GO:0046872">
    <property type="term" value="F:metal ion binding"/>
    <property type="evidence" value="ECO:0007669"/>
    <property type="project" value="InterPro"/>
</dbReference>
<feature type="chain" id="PRO_5016625877" evidence="2">
    <location>
        <begin position="26"/>
        <end position="580"/>
    </location>
</feature>
<evidence type="ECO:0000259" key="3">
    <source>
        <dbReference type="Pfam" id="PF00149"/>
    </source>
</evidence>
<proteinExistence type="predicted"/>
<dbReference type="OrthoDB" id="9809781at2"/>
<evidence type="ECO:0000259" key="4">
    <source>
        <dbReference type="Pfam" id="PF16656"/>
    </source>
</evidence>
<dbReference type="Proteomes" id="UP000263232">
    <property type="component" value="Chromosome"/>
</dbReference>
<dbReference type="InterPro" id="IPR008963">
    <property type="entry name" value="Purple_acid_Pase-like_N"/>
</dbReference>
<accession>A0A347WJ06</accession>
<sequence>MKKRQRILASILVSVQLLAPATVMGQEYLSYSEEKPAVAEIEVNNTPNRIVASFHGDTQTRLAFNWYTTDLAENPVVLVSTSKDMADPLVFEAEAKEVENEYAERTEEGYFIFADVERDEEDDPVLDDEGNFTVKQGYFTDEGLEDEIDWIENGDDYGINTFIPVKEHSYKAIADGLEADTTYYYQVGSQEGELSEIGTFKTSGESGEAFQFLHVTDTQNAFFNENTRNEAIWGGDTFRRALDNSEADFVIHTGDWIDSADLEDEWVDIFRHSQDSLLELPWTVIPGNHDYDKVYGGHTYEEFNEHFNVPNVRTEENTGNYYSFDYNGVHFVVADTDEQEFNDEGAMFTEEQMTWLREDIQAARDNGAKWVILGYHRPLFSMSYHSLQDEEIQPVRDELMQMIDELDVDLVLNGHDHNLSRTKPLVYADNFASAEVDYAEVILGSDMVEYYVNPEGTVFNLPNTAGTKTYEAIYNRPLDFIHTARPKLEWLTQEQVDYFRTLFAVGMQPQQSQAFVDSHSNYRDSDVQTYSIIDVTEDTIVVKTYNVYGDLLQGEERITQLVDSYGIYKGDNPESLTEAQ</sequence>
<evidence type="ECO:0000256" key="2">
    <source>
        <dbReference type="SAM" id="SignalP"/>
    </source>
</evidence>
<feature type="domain" description="Calcineurin-like phosphoesterase" evidence="3">
    <location>
        <begin position="211"/>
        <end position="418"/>
    </location>
</feature>
<evidence type="ECO:0000313" key="5">
    <source>
        <dbReference type="EMBL" id="AXY25063.1"/>
    </source>
</evidence>
<dbReference type="SUPFAM" id="SSF49363">
    <property type="entry name" value="Purple acid phosphatase, N-terminal domain"/>
    <property type="match status" value="1"/>
</dbReference>
<reference evidence="5 6" key="1">
    <citation type="submission" date="2017-09" db="EMBL/GenBank/DDBJ databases">
        <title>Complete genome sequence of Oxytococcus suis strain ZY16052.</title>
        <authorList>
            <person name="Li F."/>
        </authorList>
    </citation>
    <scope>NUCLEOTIDE SEQUENCE [LARGE SCALE GENOMIC DNA]</scope>
    <source>
        <strain evidence="5 6">ZY16052</strain>
    </source>
</reference>
<protein>
    <submittedName>
        <fullName evidence="5">Serine/threonine protein phosphatase</fullName>
    </submittedName>
</protein>
<dbReference type="GO" id="GO:0003993">
    <property type="term" value="F:acid phosphatase activity"/>
    <property type="evidence" value="ECO:0007669"/>
    <property type="project" value="InterPro"/>
</dbReference>
<keyword evidence="6" id="KW-1185">Reference proteome</keyword>
<dbReference type="InterPro" id="IPR015914">
    <property type="entry name" value="PAPs_N"/>
</dbReference>
<feature type="domain" description="Purple acid phosphatase N-terminal" evidence="4">
    <location>
        <begin position="47"/>
        <end position="202"/>
    </location>
</feature>
<dbReference type="InterPro" id="IPR004843">
    <property type="entry name" value="Calcineurin-like_PHP"/>
</dbReference>
<dbReference type="KEGG" id="abae:CL176_02910"/>
<dbReference type="PANTHER" id="PTHR45867">
    <property type="entry name" value="PURPLE ACID PHOSPHATASE"/>
    <property type="match status" value="1"/>
</dbReference>
<dbReference type="InterPro" id="IPR029052">
    <property type="entry name" value="Metallo-depent_PP-like"/>
</dbReference>
<dbReference type="Gene3D" id="3.60.21.10">
    <property type="match status" value="1"/>
</dbReference>
<dbReference type="AlphaFoldDB" id="A0A347WJ06"/>
<evidence type="ECO:0000256" key="1">
    <source>
        <dbReference type="ARBA" id="ARBA00022729"/>
    </source>
</evidence>
<feature type="signal peptide" evidence="2">
    <location>
        <begin position="1"/>
        <end position="25"/>
    </location>
</feature>
<evidence type="ECO:0000313" key="6">
    <source>
        <dbReference type="Proteomes" id="UP000263232"/>
    </source>
</evidence>
<dbReference type="Pfam" id="PF00149">
    <property type="entry name" value="Metallophos"/>
    <property type="match status" value="1"/>
</dbReference>
<dbReference type="RefSeq" id="WP_118989983.1">
    <property type="nucleotide sequence ID" value="NZ_CP023434.1"/>
</dbReference>
<dbReference type="PANTHER" id="PTHR45867:SF3">
    <property type="entry name" value="ACID PHOSPHATASE TYPE 7"/>
    <property type="match status" value="1"/>
</dbReference>
<organism evidence="5 6">
    <name type="scientific">Suicoccus acidiformans</name>
    <dbReference type="NCBI Taxonomy" id="2036206"/>
    <lineage>
        <taxon>Bacteria</taxon>
        <taxon>Bacillati</taxon>
        <taxon>Bacillota</taxon>
        <taxon>Bacilli</taxon>
        <taxon>Lactobacillales</taxon>
        <taxon>Aerococcaceae</taxon>
        <taxon>Suicoccus</taxon>
    </lineage>
</organism>
<gene>
    <name evidence="5" type="ORF">CL176_02910</name>
</gene>
<keyword evidence="1 2" id="KW-0732">Signal</keyword>
<dbReference type="EMBL" id="CP023434">
    <property type="protein sequence ID" value="AXY25063.1"/>
    <property type="molecule type" value="Genomic_DNA"/>
</dbReference>